<evidence type="ECO:0000256" key="7">
    <source>
        <dbReference type="ARBA" id="ARBA00022741"/>
    </source>
</evidence>
<evidence type="ECO:0000256" key="9">
    <source>
        <dbReference type="ARBA" id="ARBA00023027"/>
    </source>
</evidence>
<proteinExistence type="predicted"/>
<dbReference type="SUPFAM" id="SSF52374">
    <property type="entry name" value="Nucleotidylyl transferase"/>
    <property type="match status" value="1"/>
</dbReference>
<comment type="catalytic activity">
    <reaction evidence="10">
        <text>nicotinate beta-D-ribonucleotide + ATP + H(+) = deamido-NAD(+) + diphosphate</text>
        <dbReference type="Rhea" id="RHEA:22860"/>
        <dbReference type="ChEBI" id="CHEBI:15378"/>
        <dbReference type="ChEBI" id="CHEBI:30616"/>
        <dbReference type="ChEBI" id="CHEBI:33019"/>
        <dbReference type="ChEBI" id="CHEBI:57502"/>
        <dbReference type="ChEBI" id="CHEBI:58437"/>
        <dbReference type="EC" id="2.7.7.18"/>
    </reaction>
</comment>
<feature type="domain" description="Cytidyltransferase-like" evidence="11">
    <location>
        <begin position="3"/>
        <end position="147"/>
    </location>
</feature>
<dbReference type="PANTHER" id="PTHR39321">
    <property type="entry name" value="NICOTINATE-NUCLEOTIDE ADENYLYLTRANSFERASE-RELATED"/>
    <property type="match status" value="1"/>
</dbReference>
<dbReference type="CDD" id="cd02165">
    <property type="entry name" value="NMNAT"/>
    <property type="match status" value="1"/>
</dbReference>
<dbReference type="InterPro" id="IPR004821">
    <property type="entry name" value="Cyt_trans-like"/>
</dbReference>
<keyword evidence="4" id="KW-0662">Pyridine nucleotide biosynthesis</keyword>
<dbReference type="Proteomes" id="UP000177982">
    <property type="component" value="Unassembled WGS sequence"/>
</dbReference>
<comment type="function">
    <text evidence="1">Catalyzes the reversible adenylation of nicotinate mononucleotide (NaMN) to nicotinic acid adenine dinucleotide (NaAD).</text>
</comment>
<dbReference type="EMBL" id="MHQO01000033">
    <property type="protein sequence ID" value="OHA06376.1"/>
    <property type="molecule type" value="Genomic_DNA"/>
</dbReference>
<keyword evidence="8" id="KW-0067">ATP-binding</keyword>
<dbReference type="GO" id="GO:0009435">
    <property type="term" value="P:NAD+ biosynthetic process"/>
    <property type="evidence" value="ECO:0007669"/>
    <property type="project" value="UniProtKB-UniPathway"/>
</dbReference>
<dbReference type="GO" id="GO:0005524">
    <property type="term" value="F:ATP binding"/>
    <property type="evidence" value="ECO:0007669"/>
    <property type="project" value="UniProtKB-KW"/>
</dbReference>
<keyword evidence="7" id="KW-0547">Nucleotide-binding</keyword>
<evidence type="ECO:0000313" key="12">
    <source>
        <dbReference type="EMBL" id="OHA06376.1"/>
    </source>
</evidence>
<evidence type="ECO:0000256" key="5">
    <source>
        <dbReference type="ARBA" id="ARBA00022679"/>
    </source>
</evidence>
<accession>A0A1G2L3U7</accession>
<dbReference type="InterPro" id="IPR014729">
    <property type="entry name" value="Rossmann-like_a/b/a_fold"/>
</dbReference>
<evidence type="ECO:0000256" key="4">
    <source>
        <dbReference type="ARBA" id="ARBA00022642"/>
    </source>
</evidence>
<evidence type="ECO:0000256" key="3">
    <source>
        <dbReference type="ARBA" id="ARBA00012389"/>
    </source>
</evidence>
<dbReference type="AlphaFoldDB" id="A0A1G2L3U7"/>
<dbReference type="InterPro" id="IPR005248">
    <property type="entry name" value="NadD/NMNAT"/>
</dbReference>
<dbReference type="GO" id="GO:0004515">
    <property type="term" value="F:nicotinate-nucleotide adenylyltransferase activity"/>
    <property type="evidence" value="ECO:0007669"/>
    <property type="project" value="UniProtKB-EC"/>
</dbReference>
<comment type="pathway">
    <text evidence="2">Cofactor biosynthesis; NAD(+) biosynthesis; deamido-NAD(+) from nicotinate D-ribonucleotide: step 1/1.</text>
</comment>
<comment type="caution">
    <text evidence="12">The sequence shown here is derived from an EMBL/GenBank/DDBJ whole genome shotgun (WGS) entry which is preliminary data.</text>
</comment>
<reference evidence="12 13" key="1">
    <citation type="journal article" date="2016" name="Nat. Commun.">
        <title>Thousands of microbial genomes shed light on interconnected biogeochemical processes in an aquifer system.</title>
        <authorList>
            <person name="Anantharaman K."/>
            <person name="Brown C.T."/>
            <person name="Hug L.A."/>
            <person name="Sharon I."/>
            <person name="Castelle C.J."/>
            <person name="Probst A.J."/>
            <person name="Thomas B.C."/>
            <person name="Singh A."/>
            <person name="Wilkins M.J."/>
            <person name="Karaoz U."/>
            <person name="Brodie E.L."/>
            <person name="Williams K.H."/>
            <person name="Hubbard S.S."/>
            <person name="Banfield J.F."/>
        </authorList>
    </citation>
    <scope>NUCLEOTIDE SEQUENCE [LARGE SCALE GENOMIC DNA]</scope>
</reference>
<evidence type="ECO:0000256" key="1">
    <source>
        <dbReference type="ARBA" id="ARBA00002324"/>
    </source>
</evidence>
<evidence type="ECO:0000259" key="11">
    <source>
        <dbReference type="Pfam" id="PF01467"/>
    </source>
</evidence>
<dbReference type="EC" id="2.7.7.18" evidence="3"/>
<evidence type="ECO:0000256" key="6">
    <source>
        <dbReference type="ARBA" id="ARBA00022695"/>
    </source>
</evidence>
<evidence type="ECO:0000256" key="2">
    <source>
        <dbReference type="ARBA" id="ARBA00005019"/>
    </source>
</evidence>
<keyword evidence="6 12" id="KW-0548">Nucleotidyltransferase</keyword>
<sequence>MGERARKALRLDKILFIPTNIPPHKARPSAGAKDRLSMARLAAQDLPRWEISDMELRRRGKTYTKDTIRQLKKIYPNDELYWIVGSDAITSMPWAWKGGYDILDECQFVVAHRPGYSLHRVKKSVLKKILVLERTFKRDVSSTMIRSVIQLKKNPARFLDSRVLTYIKKKKLYETSA</sequence>
<dbReference type="Gene3D" id="3.40.50.620">
    <property type="entry name" value="HUPs"/>
    <property type="match status" value="1"/>
</dbReference>
<evidence type="ECO:0000256" key="10">
    <source>
        <dbReference type="ARBA" id="ARBA00048721"/>
    </source>
</evidence>
<gene>
    <name evidence="12" type="ORF">A2934_00675</name>
</gene>
<dbReference type="UniPathway" id="UPA00253">
    <property type="reaction ID" value="UER00332"/>
</dbReference>
<name>A0A1G2L3U7_9BACT</name>
<evidence type="ECO:0000313" key="13">
    <source>
        <dbReference type="Proteomes" id="UP000177982"/>
    </source>
</evidence>
<organism evidence="12 13">
    <name type="scientific">Candidatus Sungbacteria bacterium RIFCSPLOWO2_01_FULL_47_10</name>
    <dbReference type="NCBI Taxonomy" id="1802276"/>
    <lineage>
        <taxon>Bacteria</taxon>
        <taxon>Candidatus Sungiibacteriota</taxon>
    </lineage>
</organism>
<keyword evidence="5 12" id="KW-0808">Transferase</keyword>
<dbReference type="PANTHER" id="PTHR39321:SF3">
    <property type="entry name" value="PHOSPHOPANTETHEINE ADENYLYLTRANSFERASE"/>
    <property type="match status" value="1"/>
</dbReference>
<protein>
    <recommendedName>
        <fullName evidence="3">nicotinate-nucleotide adenylyltransferase</fullName>
        <ecNumber evidence="3">2.7.7.18</ecNumber>
    </recommendedName>
</protein>
<dbReference type="Pfam" id="PF01467">
    <property type="entry name" value="CTP_transf_like"/>
    <property type="match status" value="1"/>
</dbReference>
<dbReference type="NCBIfam" id="TIGR00482">
    <property type="entry name" value="nicotinate (nicotinamide) nucleotide adenylyltransferase"/>
    <property type="match status" value="1"/>
</dbReference>
<evidence type="ECO:0000256" key="8">
    <source>
        <dbReference type="ARBA" id="ARBA00022840"/>
    </source>
</evidence>
<keyword evidence="9" id="KW-0520">NAD</keyword>